<dbReference type="InterPro" id="IPR051553">
    <property type="entry name" value="Ran_GTPase-activating"/>
</dbReference>
<dbReference type="GO" id="GO:0005737">
    <property type="term" value="C:cytoplasm"/>
    <property type="evidence" value="ECO:0007669"/>
    <property type="project" value="TreeGrafter"/>
</dbReference>
<feature type="region of interest" description="Disordered" evidence="1">
    <location>
        <begin position="1504"/>
        <end position="1535"/>
    </location>
</feature>
<proteinExistence type="predicted"/>
<evidence type="ECO:0000313" key="4">
    <source>
        <dbReference type="Proteomes" id="UP000280307"/>
    </source>
</evidence>
<feature type="compositionally biased region" description="Pro residues" evidence="1">
    <location>
        <begin position="1516"/>
        <end position="1528"/>
    </location>
</feature>
<dbReference type="InterPro" id="IPR009091">
    <property type="entry name" value="RCC1/BLIP-II"/>
</dbReference>
<dbReference type="GO" id="GO:0016787">
    <property type="term" value="F:hydrolase activity"/>
    <property type="evidence" value="ECO:0007669"/>
    <property type="project" value="UniProtKB-KW"/>
</dbReference>
<dbReference type="Pfam" id="PF13540">
    <property type="entry name" value="RCC1_2"/>
    <property type="match status" value="5"/>
</dbReference>
<dbReference type="Gene3D" id="2.130.10.30">
    <property type="entry name" value="Regulator of chromosome condensation 1/beta-lactamase-inhibitor protein II"/>
    <property type="match status" value="2"/>
</dbReference>
<feature type="transmembrane region" description="Helical" evidence="2">
    <location>
        <begin position="69"/>
        <end position="90"/>
    </location>
</feature>
<evidence type="ECO:0000256" key="2">
    <source>
        <dbReference type="SAM" id="Phobius"/>
    </source>
</evidence>
<dbReference type="SUPFAM" id="SSF53474">
    <property type="entry name" value="alpha/beta-Hydrolases"/>
    <property type="match status" value="1"/>
</dbReference>
<dbReference type="PROSITE" id="PS50012">
    <property type="entry name" value="RCC1_3"/>
    <property type="match status" value="3"/>
</dbReference>
<evidence type="ECO:0000256" key="1">
    <source>
        <dbReference type="SAM" id="MobiDB-lite"/>
    </source>
</evidence>
<dbReference type="InterPro" id="IPR011659">
    <property type="entry name" value="WD40"/>
</dbReference>
<dbReference type="SUPFAM" id="SSF50985">
    <property type="entry name" value="RCC1/BLIP-II"/>
    <property type="match status" value="1"/>
</dbReference>
<dbReference type="Gene3D" id="2.120.10.30">
    <property type="entry name" value="TolB, C-terminal domain"/>
    <property type="match status" value="2"/>
</dbReference>
<feature type="transmembrane region" description="Helical" evidence="2">
    <location>
        <begin position="1475"/>
        <end position="1500"/>
    </location>
</feature>
<dbReference type="PANTHER" id="PTHR45982">
    <property type="entry name" value="REGULATOR OF CHROMOSOME CONDENSATION"/>
    <property type="match status" value="1"/>
</dbReference>
<keyword evidence="2" id="KW-1133">Transmembrane helix</keyword>
<accession>A0A426TY12</accession>
<dbReference type="GO" id="GO:0006629">
    <property type="term" value="P:lipid metabolic process"/>
    <property type="evidence" value="ECO:0007669"/>
    <property type="project" value="InterPro"/>
</dbReference>
<keyword evidence="3" id="KW-0378">Hydrolase</keyword>
<reference evidence="3 4" key="1">
    <citation type="submission" date="2018-12" db="EMBL/GenBank/DDBJ databases">
        <title>Genome Sequence of Candidatus Viridilinea halotolerans isolated from saline sulfide-rich spring.</title>
        <authorList>
            <person name="Grouzdev D.S."/>
            <person name="Burganskaya E.I."/>
            <person name="Krutkina M.S."/>
            <person name="Sukhacheva M.V."/>
            <person name="Gorlenko V.M."/>
        </authorList>
    </citation>
    <scope>NUCLEOTIDE SEQUENCE [LARGE SCALE GENOMIC DNA]</scope>
    <source>
        <strain evidence="3">Chok-6</strain>
    </source>
</reference>
<organism evidence="3 4">
    <name type="scientific">Candidatus Viridilinea halotolerans</name>
    <dbReference type="NCBI Taxonomy" id="2491704"/>
    <lineage>
        <taxon>Bacteria</taxon>
        <taxon>Bacillati</taxon>
        <taxon>Chloroflexota</taxon>
        <taxon>Chloroflexia</taxon>
        <taxon>Chloroflexales</taxon>
        <taxon>Chloroflexineae</taxon>
        <taxon>Oscillochloridaceae</taxon>
        <taxon>Candidatus Viridilinea</taxon>
    </lineage>
</organism>
<evidence type="ECO:0000313" key="3">
    <source>
        <dbReference type="EMBL" id="RRR70711.1"/>
    </source>
</evidence>
<comment type="caution">
    <text evidence="3">The sequence shown here is derived from an EMBL/GenBank/DDBJ whole genome shotgun (WGS) entry which is preliminary data.</text>
</comment>
<protein>
    <submittedName>
        <fullName evidence="3">Alpha/beta hydrolase</fullName>
    </submittedName>
</protein>
<dbReference type="Pfam" id="PF02450">
    <property type="entry name" value="LCAT"/>
    <property type="match status" value="1"/>
</dbReference>
<dbReference type="GO" id="GO:0005085">
    <property type="term" value="F:guanyl-nucleotide exchange factor activity"/>
    <property type="evidence" value="ECO:0007669"/>
    <property type="project" value="TreeGrafter"/>
</dbReference>
<dbReference type="InterPro" id="IPR003386">
    <property type="entry name" value="LACT/PDAT_acylTrfase"/>
</dbReference>
<gene>
    <name evidence="3" type="ORF">EI684_12790</name>
</gene>
<dbReference type="PANTHER" id="PTHR45982:SF1">
    <property type="entry name" value="REGULATOR OF CHROMOSOME CONDENSATION"/>
    <property type="match status" value="1"/>
</dbReference>
<dbReference type="Pfam" id="PF07676">
    <property type="entry name" value="PD40"/>
    <property type="match status" value="2"/>
</dbReference>
<dbReference type="Gene3D" id="3.40.50.1820">
    <property type="entry name" value="alpha/beta hydrolase"/>
    <property type="match status" value="1"/>
</dbReference>
<dbReference type="GO" id="GO:0008374">
    <property type="term" value="F:O-acyltransferase activity"/>
    <property type="evidence" value="ECO:0007669"/>
    <property type="project" value="InterPro"/>
</dbReference>
<dbReference type="Proteomes" id="UP000280307">
    <property type="component" value="Unassembled WGS sequence"/>
</dbReference>
<dbReference type="InterPro" id="IPR011042">
    <property type="entry name" value="6-blade_b-propeller_TolB-like"/>
</dbReference>
<keyword evidence="2" id="KW-0812">Transmembrane</keyword>
<dbReference type="InterPro" id="IPR008969">
    <property type="entry name" value="CarboxyPept-like_regulatory"/>
</dbReference>
<dbReference type="InterPro" id="IPR000408">
    <property type="entry name" value="Reg_chr_condens"/>
</dbReference>
<name>A0A426TY12_9CHLR</name>
<dbReference type="InterPro" id="IPR029058">
    <property type="entry name" value="AB_hydrolase_fold"/>
</dbReference>
<keyword evidence="2" id="KW-0472">Membrane</keyword>
<dbReference type="SUPFAM" id="SSF49464">
    <property type="entry name" value="Carboxypeptidase regulatory domain-like"/>
    <property type="match status" value="1"/>
</dbReference>
<dbReference type="SUPFAM" id="SSF82171">
    <property type="entry name" value="DPP6 N-terminal domain-like"/>
    <property type="match status" value="1"/>
</dbReference>
<dbReference type="EMBL" id="RSAS01000501">
    <property type="protein sequence ID" value="RRR70711.1"/>
    <property type="molecule type" value="Genomic_DNA"/>
</dbReference>
<sequence>MDRKCVRPFWNRIATPRISTPFPLSHNVGEGAGGEGHYVTSQEPIRGTVTVKIITKGIPMTPNPSLTKLITFVLLFVMTAGSLVHLPLALAHDAERPATVDLAQEGGVAAVSVGWLHTCVLLRDGAVRCWGASGEGRTAVPADLGPVKAVSAGYDHSCVLTQDDRVRCWGGNSFGQSAVPADLGAVKQLSARINVTCVLTQDDRVRCWGIPVTNQIMVPPDLGPVSAMDASLSLPPGNGVTCAITGGGGVRCWGNIPELDGMPPPADLGPANQISAGGSHACVIRDDGSLRCWGSNGQGQTAVPGGLGTVRQVSAGFFHTCAVTSANALRCWGFNANGQINVPASLGPVVQVSAGYQHTCAVTTSGGLSCWGSDEQGQLGEAQGIPWGNVGPGEPAVTQVPAAPATLVPAPRMPTSGEIAFVHGGLIYLLDLATGQRSLLFDDGSVGTLDTDGHLSWSPDGQQLAFTSRRAGSSASQDIYLFDMRSRSVERVSNDPRDAYAPSFGPDGSLYFVQIIEPHERNRVDGSWALMRRSPDGTITTVSSDRFYATHLHATAGGRVLTMTDSNMQLGYLETGHPTITWDNNSFNCQWPGGRYSAFSGAWSNNGNRVAVISADCPSGDSSGNQRTSIFLLDAANSGANARRLFSSERGMYQVDWSPDDNWLVYSHSNPEGNSQLWLISSRGGTPQLISGLGLYPAWRPVGGGSGSVQLPGVTATATATSAPTATPVVASSDTATSYLISGQVRDDEGNPVANIVISSDNCGSTRTDANGTYVLSWYAVEATTCTIRPYEANVAADAWGGVFDPPVATLTVYGAEEQDFVISSRRRPLILIHGVMGSRLSYSNASGRTGDLECWTGRWFVDMECSAQFDDHVISSEIIKRYANIDFYETLIETLTNSSVNYINADVSIQSPATALEYCQNSPNTRSFFIFNYDWRKSNIENANELHKFIQCIQEKTEHRYVDVVAHSMGGILTRRYVLDRANAGEEHYIDRFISIGTPWLGAPELIYVLETGAKFPITPFILTAESLKTLAEHFTGVHELLPGSTYFKKAGVVFREKGWDYNQRNGDQETYSHEDLVYVLNSRFSNDPGTASKDFHTEEQNNLSEWYGVEHFNFYGRIDKDKTVQTVTSQIRKICITIKCWEWEVLVPTFHQGDASVPLVSAVPPPLREPEHCGFSGGRVTRFCGSQKQAGHTEMTQSAEVIEALISILARRSPAAPQVAYDGPSDGISAQQVSFGARSATADYVAEPAHYLMLINSVGATLSDALGNSTDVISGTFSDFVPEVSYHVIGDQSYMFVIPTDEPYTLTMPVNLEPMYLELRTGTGDTTSQIVRYQDLAFPLTTTAQLSINPQGGAELRYDSNGDGLFDTLVPPTAQASGAAAQDDEPPEVTITVQRQGAGWRASIVANDSGSGVQQILYSTDDQHYERYSGPFAVSSGSAEAIYAFADDSLANRSPVARYDLPQDNVGAMADTFLIAMSVFAFIFTVGMGGGLGLFLWLQHPAQRPRPRQQRGPKPGPPPPPPPLPRQGPQRGR</sequence>